<dbReference type="Proteomes" id="UP000807353">
    <property type="component" value="Unassembled WGS sequence"/>
</dbReference>
<accession>A0A9P5Y7H9</accession>
<comment type="caution">
    <text evidence="2">The sequence shown here is derived from an EMBL/GenBank/DDBJ whole genome shotgun (WGS) entry which is preliminary data.</text>
</comment>
<reference evidence="2" key="1">
    <citation type="submission" date="2020-11" db="EMBL/GenBank/DDBJ databases">
        <authorList>
            <consortium name="DOE Joint Genome Institute"/>
            <person name="Ahrendt S."/>
            <person name="Riley R."/>
            <person name="Andreopoulos W."/>
            <person name="Labutti K."/>
            <person name="Pangilinan J."/>
            <person name="Ruiz-Duenas F.J."/>
            <person name="Barrasa J.M."/>
            <person name="Sanchez-Garcia M."/>
            <person name="Camarero S."/>
            <person name="Miyauchi S."/>
            <person name="Serrano A."/>
            <person name="Linde D."/>
            <person name="Babiker R."/>
            <person name="Drula E."/>
            <person name="Ayuso-Fernandez I."/>
            <person name="Pacheco R."/>
            <person name="Padilla G."/>
            <person name="Ferreira P."/>
            <person name="Barriuso J."/>
            <person name="Kellner H."/>
            <person name="Castanera R."/>
            <person name="Alfaro M."/>
            <person name="Ramirez L."/>
            <person name="Pisabarro A.G."/>
            <person name="Kuo A."/>
            <person name="Tritt A."/>
            <person name="Lipzen A."/>
            <person name="He G."/>
            <person name="Yan M."/>
            <person name="Ng V."/>
            <person name="Cullen D."/>
            <person name="Martin F."/>
            <person name="Rosso M.-N."/>
            <person name="Henrissat B."/>
            <person name="Hibbett D."/>
            <person name="Martinez A.T."/>
            <person name="Grigoriev I.V."/>
        </authorList>
    </citation>
    <scope>NUCLEOTIDE SEQUENCE</scope>
    <source>
        <strain evidence="2">CBS 247.69</strain>
    </source>
</reference>
<evidence type="ECO:0000256" key="1">
    <source>
        <dbReference type="SAM" id="Phobius"/>
    </source>
</evidence>
<organism evidence="2 3">
    <name type="scientific">Collybia nuda</name>
    <dbReference type="NCBI Taxonomy" id="64659"/>
    <lineage>
        <taxon>Eukaryota</taxon>
        <taxon>Fungi</taxon>
        <taxon>Dikarya</taxon>
        <taxon>Basidiomycota</taxon>
        <taxon>Agaricomycotina</taxon>
        <taxon>Agaricomycetes</taxon>
        <taxon>Agaricomycetidae</taxon>
        <taxon>Agaricales</taxon>
        <taxon>Tricholomatineae</taxon>
        <taxon>Clitocybaceae</taxon>
        <taxon>Collybia</taxon>
    </lineage>
</organism>
<dbReference type="AlphaFoldDB" id="A0A9P5Y7H9"/>
<protein>
    <submittedName>
        <fullName evidence="2">Uncharacterized protein</fullName>
    </submittedName>
</protein>
<keyword evidence="3" id="KW-1185">Reference proteome</keyword>
<gene>
    <name evidence="2" type="ORF">BDZ94DRAFT_1258580</name>
</gene>
<name>A0A9P5Y7H9_9AGAR</name>
<dbReference type="EMBL" id="MU150261">
    <property type="protein sequence ID" value="KAF9463572.1"/>
    <property type="molecule type" value="Genomic_DNA"/>
</dbReference>
<proteinExistence type="predicted"/>
<sequence length="55" mass="6447">MVQWTPYHACVPWSDSQGYHDPQLPTAVMEMFFIVLFGLLIFCRRVSMIQHPPSH</sequence>
<keyword evidence="1" id="KW-0472">Membrane</keyword>
<evidence type="ECO:0000313" key="2">
    <source>
        <dbReference type="EMBL" id="KAF9463572.1"/>
    </source>
</evidence>
<evidence type="ECO:0000313" key="3">
    <source>
        <dbReference type="Proteomes" id="UP000807353"/>
    </source>
</evidence>
<keyword evidence="1" id="KW-0812">Transmembrane</keyword>
<feature type="transmembrane region" description="Helical" evidence="1">
    <location>
        <begin position="24"/>
        <end position="43"/>
    </location>
</feature>
<keyword evidence="1" id="KW-1133">Transmembrane helix</keyword>